<organism evidence="1 2">
    <name type="scientific">Rangifer tarandus platyrhynchus</name>
    <name type="common">Svalbard reindeer</name>
    <dbReference type="NCBI Taxonomy" id="3082113"/>
    <lineage>
        <taxon>Eukaryota</taxon>
        <taxon>Metazoa</taxon>
        <taxon>Chordata</taxon>
        <taxon>Craniata</taxon>
        <taxon>Vertebrata</taxon>
        <taxon>Euteleostomi</taxon>
        <taxon>Mammalia</taxon>
        <taxon>Eutheria</taxon>
        <taxon>Laurasiatheria</taxon>
        <taxon>Artiodactyla</taxon>
        <taxon>Ruminantia</taxon>
        <taxon>Pecora</taxon>
        <taxon>Cervidae</taxon>
        <taxon>Odocoileinae</taxon>
        <taxon>Rangifer</taxon>
    </lineage>
</organism>
<evidence type="ECO:0000313" key="1">
    <source>
        <dbReference type="EMBL" id="CAM9472605.1"/>
    </source>
</evidence>
<evidence type="ECO:0000313" key="2">
    <source>
        <dbReference type="Proteomes" id="UP001162501"/>
    </source>
</evidence>
<reference evidence="1" key="1">
    <citation type="submission" date="2023-05" db="EMBL/GenBank/DDBJ databases">
        <authorList>
            <consortium name="ELIXIR-Norway"/>
        </authorList>
    </citation>
    <scope>NUCLEOTIDE SEQUENCE</scope>
</reference>
<proteinExistence type="predicted"/>
<sequence length="116" mass="12769">MSFIFIFNCLSFILSVNGHDGLGGLSTVPFTAPLGKSPSELLRGPALSQWILLSGVFEFYPIVLIYTCALLTCELNFCPLCYVLITLCLDVLLFPESLLSDLFDMRLLLGNGSIDR</sequence>
<dbReference type="EMBL" id="OX596095">
    <property type="protein sequence ID" value="CAM9472605.1"/>
    <property type="molecule type" value="Genomic_DNA"/>
</dbReference>
<accession>A0AC59Y8V6</accession>
<name>A0AC59Y8V6_RANTA</name>
<protein>
    <submittedName>
        <fullName evidence="1">Uncharacterized protein</fullName>
    </submittedName>
</protein>
<gene>
    <name evidence="1" type="ORF">MRATA1EN22A_LOCUS2989</name>
</gene>
<reference evidence="1" key="2">
    <citation type="submission" date="2025-03" db="EMBL/GenBank/DDBJ databases">
        <authorList>
            <consortium name="ELIXIR-Norway"/>
            <consortium name="Elixir Norway"/>
        </authorList>
    </citation>
    <scope>NUCLEOTIDE SEQUENCE</scope>
</reference>
<dbReference type="Proteomes" id="UP001162501">
    <property type="component" value="Chromosome 11"/>
</dbReference>